<organism evidence="1">
    <name type="scientific">Paraconexibacter sp. AEG42_29</name>
    <dbReference type="NCBI Taxonomy" id="2997339"/>
    <lineage>
        <taxon>Bacteria</taxon>
        <taxon>Bacillati</taxon>
        <taxon>Actinomycetota</taxon>
        <taxon>Thermoleophilia</taxon>
        <taxon>Solirubrobacterales</taxon>
        <taxon>Paraconexibacteraceae</taxon>
        <taxon>Paraconexibacter</taxon>
    </lineage>
</organism>
<evidence type="ECO:0000313" key="1">
    <source>
        <dbReference type="EMBL" id="XAY08416.1"/>
    </source>
</evidence>
<gene>
    <name evidence="1" type="ORF">DSM112329_05317</name>
</gene>
<protein>
    <recommendedName>
        <fullName evidence="2">Anti-sigma-28 factor FlgM C-terminal domain-containing protein</fullName>
    </recommendedName>
</protein>
<accession>A0AAU7B3H1</accession>
<sequence length="64" mass="7070">MTMPSSTTAPARRERVRELRDRVQARDYEVDPQLVAAAVLLRLRVPVAGDEVSRAGARTRTGPP</sequence>
<dbReference type="AlphaFoldDB" id="A0AAU7B3H1"/>
<reference evidence="1" key="1">
    <citation type="submission" date="2022-12" db="EMBL/GenBank/DDBJ databases">
        <title>Paraconexibacter alkalitolerans sp. nov. and Baekduia alba sp. nov., isolated from soil and emended description of the genera Paraconexibacter (Chun et al., 2020) and Baekduia (An et al., 2020).</title>
        <authorList>
            <person name="Vieira S."/>
            <person name="Huber K.J."/>
            <person name="Geppert A."/>
            <person name="Wolf J."/>
            <person name="Neumann-Schaal M."/>
            <person name="Muesken M."/>
            <person name="Overmann J."/>
        </authorList>
    </citation>
    <scope>NUCLEOTIDE SEQUENCE</scope>
    <source>
        <strain evidence="1">AEG42_29</strain>
    </source>
</reference>
<dbReference type="EMBL" id="CP114014">
    <property type="protein sequence ID" value="XAY08416.1"/>
    <property type="molecule type" value="Genomic_DNA"/>
</dbReference>
<name>A0AAU7B3H1_9ACTN</name>
<dbReference type="KEGG" id="parq:DSM112329_05317"/>
<proteinExistence type="predicted"/>
<evidence type="ECO:0008006" key="2">
    <source>
        <dbReference type="Google" id="ProtNLM"/>
    </source>
</evidence>
<dbReference type="RefSeq" id="WP_354699596.1">
    <property type="nucleotide sequence ID" value="NZ_CP114014.1"/>
</dbReference>